<evidence type="ECO:0000313" key="2">
    <source>
        <dbReference type="Proteomes" id="UP000095495"/>
    </source>
</evidence>
<dbReference type="EMBL" id="CYXV01000014">
    <property type="protein sequence ID" value="CUN13499.1"/>
    <property type="molecule type" value="Genomic_DNA"/>
</dbReference>
<organism evidence="1 2">
    <name type="scientific">Roseburia faecis</name>
    <dbReference type="NCBI Taxonomy" id="301302"/>
    <lineage>
        <taxon>Bacteria</taxon>
        <taxon>Bacillati</taxon>
        <taxon>Bacillota</taxon>
        <taxon>Clostridia</taxon>
        <taxon>Lachnospirales</taxon>
        <taxon>Lachnospiraceae</taxon>
        <taxon>Roseburia</taxon>
    </lineage>
</organism>
<dbReference type="Proteomes" id="UP000095495">
    <property type="component" value="Unassembled WGS sequence"/>
</dbReference>
<protein>
    <submittedName>
        <fullName evidence="1">Uncharacterized protein</fullName>
    </submittedName>
</protein>
<accession>A0A173UF88</accession>
<gene>
    <name evidence="1" type="ORF">ERS852420_02930</name>
</gene>
<reference evidence="1 2" key="1">
    <citation type="submission" date="2015-09" db="EMBL/GenBank/DDBJ databases">
        <authorList>
            <consortium name="Pathogen Informatics"/>
        </authorList>
    </citation>
    <scope>NUCLEOTIDE SEQUENCE [LARGE SCALE GENOMIC DNA]</scope>
    <source>
        <strain evidence="1 2">2789STDY5608863</strain>
    </source>
</reference>
<name>A0A173UF88_9FIRM</name>
<proteinExistence type="predicted"/>
<sequence>MKPLEEIFFRACVNEQKRKLRSSDRELSIRAIGNIFERLGFSYKQLMYYVRKWCDKGFYDYGVTLDLGWFEFDKLTGEYKQIYDSMTSTDGWKDGELANYIVRNSFNRKRITPLDILYMYGLV</sequence>
<dbReference type="AlphaFoldDB" id="A0A173UF88"/>
<evidence type="ECO:0000313" key="1">
    <source>
        <dbReference type="EMBL" id="CUN13499.1"/>
    </source>
</evidence>